<dbReference type="OrthoDB" id="6764509at2759"/>
<dbReference type="EMBL" id="CAJNOC010000994">
    <property type="protein sequence ID" value="CAF0824860.1"/>
    <property type="molecule type" value="Genomic_DNA"/>
</dbReference>
<gene>
    <name evidence="2" type="ORF">OXX778_LOCUS7665</name>
</gene>
<dbReference type="InterPro" id="IPR013087">
    <property type="entry name" value="Znf_C2H2_type"/>
</dbReference>
<protein>
    <recommendedName>
        <fullName evidence="1">C2H2-type domain-containing protein</fullName>
    </recommendedName>
</protein>
<dbReference type="SMART" id="SM00355">
    <property type="entry name" value="ZnF_C2H2"/>
    <property type="match status" value="4"/>
</dbReference>
<name>A0A813UEN9_9BILA</name>
<dbReference type="PROSITE" id="PS00028">
    <property type="entry name" value="ZINC_FINGER_C2H2_1"/>
    <property type="match status" value="2"/>
</dbReference>
<accession>A0A813UEN9</accession>
<dbReference type="AlphaFoldDB" id="A0A813UEN9"/>
<keyword evidence="3" id="KW-1185">Reference proteome</keyword>
<evidence type="ECO:0000313" key="2">
    <source>
        <dbReference type="EMBL" id="CAF0824860.1"/>
    </source>
</evidence>
<proteinExistence type="predicted"/>
<reference evidence="2" key="1">
    <citation type="submission" date="2021-02" db="EMBL/GenBank/DDBJ databases">
        <authorList>
            <person name="Nowell W R."/>
        </authorList>
    </citation>
    <scope>NUCLEOTIDE SEQUENCE</scope>
    <source>
        <strain evidence="2">Ploen Becks lab</strain>
    </source>
</reference>
<feature type="domain" description="C2H2-type" evidence="1">
    <location>
        <begin position="81"/>
        <end position="103"/>
    </location>
</feature>
<dbReference type="PANTHER" id="PTHR31912:SF34">
    <property type="entry name" value="NOTOCHORD-RELATED PROTEIN"/>
    <property type="match status" value="1"/>
</dbReference>
<feature type="domain" description="C2H2-type" evidence="1">
    <location>
        <begin position="37"/>
        <end position="60"/>
    </location>
</feature>
<sequence>MFNCSYIKCNYADKSVSMVLKHIFSKHSMESNFSIKCLSPFCSKQFKNFNDLKTHLTHNHKDINVTLNFNEKTINNCKYKCPSEICSELIVDTKGLRSHIYKHLRTEKGVFLNCFYKNCPQNYSSDSVRGFEIHFSHYHKNDNEVRDIFLNNNLGEEFTYQENCNLSITGNFDLENNINTYNQAYQNQKSDENLGVKNDSNTTNENNDDMIKLYHMMYNKYFSKYLIPKNTCNEIFNDFNEMINLNNQILIGTILSYNKKEISIDALKSLINNNSFNLIHKLNKSDMKKKEWCRNSDFYIEPKEILLSLEEKVYYIPLLENLKSILKNDIIKNEFFKTVINSNNSVSSFNDSKRFKERNIFNCHHKTIQLKLFIDECETSNPIGDNRKIYKMTGVYFKIGNLDNRFQSANHLTFIVMIFKSKFLNKYSYETILNCLQEDLKKLETEGILVEYNGTLIKLLGSISFICADSLGANSFGGLVESFNPKLKPSFHSFTKSLEFSHNNFFVDYCRFCYGTYDEIQNKFTDSDFVKRSKETHEEDLQELSLIKDKGNFNGVKSRGCLLDLENFYTIGNLAPDVMHDLLEGCLPFDFSCMLNKLKLLKIINPEKIRESIKMFDYGRINAKNKVPYYLIDDKKINSATQLTMSATHMWTLVLIFPIIFGFELKDNIYYKNFIELAEIFQHLNDTNFDEIKICNIELKINSYLTKFRELYPEKNIKPKQHFLVHYPESIRNFGPPITYSTMRFESKHSFFKLVNKSVHNKNNIFKSLAERHQLLQNYFLSSNNLFKELDFQLLVNPNTNRIQKFIEIYNLENPEILKWLDYGGIEYRDGDLLRIKYENDLPKFAQIQTIVLHRNSFFFELKFFKTVEYLSFLLAYELVDENRIELINYNDILCKFPMDLLLKKGRLFVSPKFAE</sequence>
<evidence type="ECO:0000313" key="3">
    <source>
        <dbReference type="Proteomes" id="UP000663879"/>
    </source>
</evidence>
<dbReference type="Proteomes" id="UP000663879">
    <property type="component" value="Unassembled WGS sequence"/>
</dbReference>
<evidence type="ECO:0000259" key="1">
    <source>
        <dbReference type="PROSITE" id="PS00028"/>
    </source>
</evidence>
<comment type="caution">
    <text evidence="2">The sequence shown here is derived from an EMBL/GenBank/DDBJ whole genome shotgun (WGS) entry which is preliminary data.</text>
</comment>
<organism evidence="2 3">
    <name type="scientific">Brachionus calyciflorus</name>
    <dbReference type="NCBI Taxonomy" id="104777"/>
    <lineage>
        <taxon>Eukaryota</taxon>
        <taxon>Metazoa</taxon>
        <taxon>Spiralia</taxon>
        <taxon>Gnathifera</taxon>
        <taxon>Rotifera</taxon>
        <taxon>Eurotatoria</taxon>
        <taxon>Monogononta</taxon>
        <taxon>Pseudotrocha</taxon>
        <taxon>Ploima</taxon>
        <taxon>Brachionidae</taxon>
        <taxon>Brachionus</taxon>
    </lineage>
</organism>
<dbReference type="PANTHER" id="PTHR31912">
    <property type="entry name" value="IP13529P"/>
    <property type="match status" value="1"/>
</dbReference>